<evidence type="ECO:0000313" key="6">
    <source>
        <dbReference type="EMBL" id="WEG73053.1"/>
    </source>
</evidence>
<evidence type="ECO:0000259" key="5">
    <source>
        <dbReference type="Pfam" id="PF00755"/>
    </source>
</evidence>
<dbReference type="InterPro" id="IPR042231">
    <property type="entry name" value="Cho/carn_acyl_trans_2"/>
</dbReference>
<dbReference type="Gene3D" id="3.30.559.70">
    <property type="entry name" value="Choline/Carnitine o-acyltransferase, domain 2"/>
    <property type="match status" value="1"/>
</dbReference>
<dbReference type="GO" id="GO:0016746">
    <property type="term" value="F:acyltransferase activity"/>
    <property type="evidence" value="ECO:0007669"/>
    <property type="project" value="UniProtKB-KW"/>
</dbReference>
<protein>
    <submittedName>
        <fullName evidence="6">Choline/carnitine O-acyltransferase</fullName>
    </submittedName>
</protein>
<feature type="domain" description="Choline/carnitine acyltransferase" evidence="5">
    <location>
        <begin position="13"/>
        <end position="547"/>
    </location>
</feature>
<reference evidence="6" key="1">
    <citation type="submission" date="2022-10" db="EMBL/GenBank/DDBJ databases">
        <title>Vagococcus sp. isolated from poultry meat.</title>
        <authorList>
            <person name="Johansson P."/>
            <person name="Bjorkroth J."/>
        </authorList>
    </citation>
    <scope>NUCLEOTIDE SEQUENCE</scope>
    <source>
        <strain evidence="6">STAA11</strain>
    </source>
</reference>
<dbReference type="InterPro" id="IPR039551">
    <property type="entry name" value="Cho/carn_acyl_trans"/>
</dbReference>
<feature type="active site" description="Proton acceptor" evidence="4">
    <location>
        <position position="299"/>
    </location>
</feature>
<proteinExistence type="inferred from homology"/>
<keyword evidence="3" id="KW-0012">Acyltransferase</keyword>
<accession>A0AAF0CU67</accession>
<gene>
    <name evidence="6" type="ORF">OL234_08795</name>
</gene>
<keyword evidence="2" id="KW-0808">Transferase</keyword>
<dbReference type="Gene3D" id="3.30.559.10">
    <property type="entry name" value="Chloramphenicol acetyltransferase-like domain"/>
    <property type="match status" value="1"/>
</dbReference>
<keyword evidence="7" id="KW-1185">Reference proteome</keyword>
<dbReference type="AlphaFoldDB" id="A0AAF0CU67"/>
<comment type="similarity">
    <text evidence="1">Belongs to the carnitine/choline acetyltransferase family.</text>
</comment>
<evidence type="ECO:0000256" key="4">
    <source>
        <dbReference type="PIRSR" id="PIRSR600542-1"/>
    </source>
</evidence>
<dbReference type="InterPro" id="IPR023213">
    <property type="entry name" value="CAT-like_dom_sf"/>
</dbReference>
<dbReference type="Proteomes" id="UP001179647">
    <property type="component" value="Chromosome"/>
</dbReference>
<dbReference type="KEGG" id="vie:OL234_08795"/>
<dbReference type="EMBL" id="CP110232">
    <property type="protein sequence ID" value="WEG73053.1"/>
    <property type="molecule type" value="Genomic_DNA"/>
</dbReference>
<dbReference type="Pfam" id="PF00755">
    <property type="entry name" value="Carn_acyltransf"/>
    <property type="match status" value="1"/>
</dbReference>
<evidence type="ECO:0000256" key="1">
    <source>
        <dbReference type="ARBA" id="ARBA00005232"/>
    </source>
</evidence>
<evidence type="ECO:0000256" key="3">
    <source>
        <dbReference type="ARBA" id="ARBA00023315"/>
    </source>
</evidence>
<evidence type="ECO:0000313" key="7">
    <source>
        <dbReference type="Proteomes" id="UP001179647"/>
    </source>
</evidence>
<organism evidence="6 7">
    <name type="scientific">Vagococcus intermedius</name>
    <dbReference type="NCBI Taxonomy" id="2991418"/>
    <lineage>
        <taxon>Bacteria</taxon>
        <taxon>Bacillati</taxon>
        <taxon>Bacillota</taxon>
        <taxon>Bacilli</taxon>
        <taxon>Lactobacillales</taxon>
        <taxon>Enterococcaceae</taxon>
        <taxon>Vagococcus</taxon>
    </lineage>
</organism>
<dbReference type="SUPFAM" id="SSF52777">
    <property type="entry name" value="CoA-dependent acyltransferases"/>
    <property type="match status" value="2"/>
</dbReference>
<dbReference type="InterPro" id="IPR000542">
    <property type="entry name" value="Carn_acyl_trans"/>
</dbReference>
<dbReference type="PANTHER" id="PTHR22589">
    <property type="entry name" value="CARNITINE O-ACYLTRANSFERASE"/>
    <property type="match status" value="1"/>
</dbReference>
<name>A0AAF0CU67_9ENTE</name>
<sequence>MQTFWQDSNLDSLPIPTITKTCDIIREMTVPFVENVEEHKELVSDLEILVKNGKVLQKKLHTLQQQLGGNRSWLRPFWDDTYTSNHKKIAGVSNYAFQLNKASLKEQQPLEYLILGIVNLALSIEENELLPEKIGDQFLSMEMFHHIFYTRVPGEQQSLLQRSLLKGEIRIGVVHQGAWYLITVADAKHRLVSPNSLATCLTSIRKGNVKGATKSLIGAMTTMTASEASQFRNQLQKKQINRLSLKNLEETLFTVSLDEDEVKEGQNQFLFGEASNRWFFKSLQLIQSVTGEIGLNFEHAGCDGSNWVYLLSQLTMNEPVQSDLISFSDLSILPLKWQLDASDHEIVRQSNVDFINESKKHYTVLVKDDTLCRQLFKGEQISPDACLQLAFMAAYYHQRHRFPSIYESVSMRHFYEGRTEVARPMTNEAHYFISAFVGNKNSDITIYELLLKAIASHNKMLKQNQIGQGAERHLLGLSFVITNLEESMYLKIMKNSTFLRAVKNSISTSSLSSPLISQFIFSPVVDNGLGIGYGLLTTGLQVAITGNQTDFVLVKEYSLLVRSYLEKIAQLIKRFS</sequence>
<dbReference type="RefSeq" id="WP_275468855.1">
    <property type="nucleotide sequence ID" value="NZ_CP110232.1"/>
</dbReference>
<evidence type="ECO:0000256" key="2">
    <source>
        <dbReference type="ARBA" id="ARBA00022679"/>
    </source>
</evidence>